<dbReference type="EMBL" id="MU394369">
    <property type="protein sequence ID" value="KAI6082549.1"/>
    <property type="molecule type" value="Genomic_DNA"/>
</dbReference>
<reference evidence="1 2" key="1">
    <citation type="journal article" date="2022" name="New Phytol.">
        <title>Ecological generalism drives hyperdiversity of secondary metabolite gene clusters in xylarialean endophytes.</title>
        <authorList>
            <person name="Franco M.E.E."/>
            <person name="Wisecaver J.H."/>
            <person name="Arnold A.E."/>
            <person name="Ju Y.M."/>
            <person name="Slot J.C."/>
            <person name="Ahrendt S."/>
            <person name="Moore L.P."/>
            <person name="Eastman K.E."/>
            <person name="Scott K."/>
            <person name="Konkel Z."/>
            <person name="Mondo S.J."/>
            <person name="Kuo A."/>
            <person name="Hayes R.D."/>
            <person name="Haridas S."/>
            <person name="Andreopoulos B."/>
            <person name="Riley R."/>
            <person name="LaButti K."/>
            <person name="Pangilinan J."/>
            <person name="Lipzen A."/>
            <person name="Amirebrahimi M."/>
            <person name="Yan J."/>
            <person name="Adam C."/>
            <person name="Keymanesh K."/>
            <person name="Ng V."/>
            <person name="Louie K."/>
            <person name="Northen T."/>
            <person name="Drula E."/>
            <person name="Henrissat B."/>
            <person name="Hsieh H.M."/>
            <person name="Youens-Clark K."/>
            <person name="Lutzoni F."/>
            <person name="Miadlikowska J."/>
            <person name="Eastwood D.C."/>
            <person name="Hamelin R.C."/>
            <person name="Grigoriev I.V."/>
            <person name="U'Ren J.M."/>
        </authorList>
    </citation>
    <scope>NUCLEOTIDE SEQUENCE [LARGE SCALE GENOMIC DNA]</scope>
    <source>
        <strain evidence="1 2">ER1909</strain>
    </source>
</reference>
<organism evidence="1 2">
    <name type="scientific">Hypoxylon rubiginosum</name>
    <dbReference type="NCBI Taxonomy" id="110542"/>
    <lineage>
        <taxon>Eukaryota</taxon>
        <taxon>Fungi</taxon>
        <taxon>Dikarya</taxon>
        <taxon>Ascomycota</taxon>
        <taxon>Pezizomycotina</taxon>
        <taxon>Sordariomycetes</taxon>
        <taxon>Xylariomycetidae</taxon>
        <taxon>Xylariales</taxon>
        <taxon>Hypoxylaceae</taxon>
        <taxon>Hypoxylon</taxon>
    </lineage>
</organism>
<evidence type="ECO:0000313" key="2">
    <source>
        <dbReference type="Proteomes" id="UP001497680"/>
    </source>
</evidence>
<dbReference type="Proteomes" id="UP001497680">
    <property type="component" value="Unassembled WGS sequence"/>
</dbReference>
<sequence>MLFGVGEVDETPPSKKVKAKVIRPLGYLERFEAAMHSMGLYKSSMVTCRFSIPASLMLEPALGPDDLLETLRRKIESAIALIVLQHSMLRVGLRNEHSRKPAFVELESVDFRNHIEWRTLSPSVDYERELLRLIRDRLDVKVHSPEDRPAWRILVLHIETTDFVDIMVEWGHAQIDGISVKLFHENLLRRLNNGDEAGPSLFKDRVLTIPPEKRRDLLPPLHALCKFPITAGWAMKTIWKEAKPPALSGKLDLQANWAPIQLTPYVTKYRHFNIDNRMLQNVLAACREHKTTLTGLLQTLAIFSLATRLSPEKARGFIGTTVVNIRPIMSSKFIRSHNIDPSNTMANFVTMVDHEFDTELVAKVRGRVNESSGKETYMTALEEYLWPTAERVRGDLQRRLDDGRKNDQMGLMKFIPDFRMLLKDWAKKPRVYSIAVTNLGVIDGDPSNANTPETGGGQSDRWAIRRAIFSVSPEVHHAAFVVCPVAVRCKELYVSCDWQDAALAEGLAEGIVADLESWLRYFGRETPETSYRS</sequence>
<name>A0ACC0CQ62_9PEZI</name>
<comment type="caution">
    <text evidence="1">The sequence shown here is derived from an EMBL/GenBank/DDBJ whole genome shotgun (WGS) entry which is preliminary data.</text>
</comment>
<evidence type="ECO:0000313" key="1">
    <source>
        <dbReference type="EMBL" id="KAI6082549.1"/>
    </source>
</evidence>
<gene>
    <name evidence="1" type="ORF">F4821DRAFT_272424</name>
</gene>
<proteinExistence type="predicted"/>
<keyword evidence="2" id="KW-1185">Reference proteome</keyword>
<accession>A0ACC0CQ62</accession>
<protein>
    <submittedName>
        <fullName evidence="1">Alcohol acetyltransferase</fullName>
    </submittedName>
</protein>